<keyword evidence="1" id="KW-0812">Transmembrane</keyword>
<proteinExistence type="predicted"/>
<protein>
    <submittedName>
        <fullName evidence="2">Uncharacterized protein</fullName>
    </submittedName>
</protein>
<feature type="transmembrane region" description="Helical" evidence="1">
    <location>
        <begin position="20"/>
        <end position="39"/>
    </location>
</feature>
<reference evidence="2 3" key="1">
    <citation type="submission" date="2017-09" db="EMBL/GenBank/DDBJ databases">
        <title>Large-scale bioinformatics analysis of Bacillus genomes uncovers conserved roles of natural products in bacterial physiology.</title>
        <authorList>
            <consortium name="Agbiome Team Llc"/>
            <person name="Bleich R.M."/>
            <person name="Kirk G.J."/>
            <person name="Santa Maria K.C."/>
            <person name="Allen S.E."/>
            <person name="Farag S."/>
            <person name="Shank E.A."/>
            <person name="Bowers A."/>
        </authorList>
    </citation>
    <scope>NUCLEOTIDE SEQUENCE [LARGE SCALE GENOMIC DNA]</scope>
    <source>
        <strain evidence="2 3">AFS005140</strain>
    </source>
</reference>
<comment type="caution">
    <text evidence="2">The sequence shown here is derived from an EMBL/GenBank/DDBJ whole genome shotgun (WGS) entry which is preliminary data.</text>
</comment>
<keyword evidence="1" id="KW-1133">Transmembrane helix</keyword>
<sequence>MAHSKLDKEIENFIEKNWKMLLGIGAVAFVWFSKEKILIELMKLVPTVVGVFRGMALLILLGIVIRIVLHGIYLFLEKKRYRYVLFIPHIDDEVTPDKLGQMIRHVHGSGRKPLERLLKGRDWYRMTMYRPEGENERTRFYVGGPEDKIKQVVQAIQSAYTHSEIYTVPKEEMPFPTRRAVGGRMVLKRKRLDATLSLARYTRDVLPMLGSAMEEKTWIDIAFTPDNGYQLTKGIRKAEKAIRKKKKHGLDAFEKEEIRALNKR</sequence>
<feature type="transmembrane region" description="Helical" evidence="1">
    <location>
        <begin position="51"/>
        <end position="76"/>
    </location>
</feature>
<dbReference type="AlphaFoldDB" id="A0ABD6S030"/>
<dbReference type="EMBL" id="NTYF01000336">
    <property type="protein sequence ID" value="PER33571.1"/>
    <property type="molecule type" value="Genomic_DNA"/>
</dbReference>
<organism evidence="2 3">
    <name type="scientific">Bacillus thuringiensis</name>
    <dbReference type="NCBI Taxonomy" id="1428"/>
    <lineage>
        <taxon>Bacteria</taxon>
        <taxon>Bacillati</taxon>
        <taxon>Bacillota</taxon>
        <taxon>Bacilli</taxon>
        <taxon>Bacillales</taxon>
        <taxon>Bacillaceae</taxon>
        <taxon>Bacillus</taxon>
        <taxon>Bacillus cereus group</taxon>
    </lineage>
</organism>
<dbReference type="Proteomes" id="UP000219897">
    <property type="component" value="Unassembled WGS sequence"/>
</dbReference>
<evidence type="ECO:0000256" key="1">
    <source>
        <dbReference type="SAM" id="Phobius"/>
    </source>
</evidence>
<name>A0ABD6S030_BACTU</name>
<accession>A0ABD6S030</accession>
<feature type="non-terminal residue" evidence="2">
    <location>
        <position position="264"/>
    </location>
</feature>
<keyword evidence="1" id="KW-0472">Membrane</keyword>
<evidence type="ECO:0000313" key="3">
    <source>
        <dbReference type="Proteomes" id="UP000219897"/>
    </source>
</evidence>
<gene>
    <name evidence="2" type="ORF">CN495_36340</name>
</gene>
<evidence type="ECO:0000313" key="2">
    <source>
        <dbReference type="EMBL" id="PER33571.1"/>
    </source>
</evidence>